<dbReference type="Proteomes" id="UP000243515">
    <property type="component" value="Unassembled WGS sequence"/>
</dbReference>
<evidence type="ECO:0000313" key="6">
    <source>
        <dbReference type="Proteomes" id="UP000243515"/>
    </source>
</evidence>
<gene>
    <name evidence="5" type="ORF">Egran_06502</name>
</gene>
<dbReference type="FunFam" id="4.10.640.10:FF:000013">
    <property type="entry name" value="37S ribosomal protein S18"/>
    <property type="match status" value="1"/>
</dbReference>
<keyword evidence="6" id="KW-1185">Reference proteome</keyword>
<dbReference type="SUPFAM" id="SSF46911">
    <property type="entry name" value="Ribosomal protein S18"/>
    <property type="match status" value="1"/>
</dbReference>
<keyword evidence="2" id="KW-0689">Ribosomal protein</keyword>
<dbReference type="Pfam" id="PF01084">
    <property type="entry name" value="Ribosomal_S18"/>
    <property type="match status" value="1"/>
</dbReference>
<evidence type="ECO:0000313" key="5">
    <source>
        <dbReference type="EMBL" id="OXV05729.1"/>
    </source>
</evidence>
<dbReference type="GO" id="GO:0003735">
    <property type="term" value="F:structural constituent of ribosome"/>
    <property type="evidence" value="ECO:0007669"/>
    <property type="project" value="InterPro"/>
</dbReference>
<dbReference type="EMBL" id="NPHW01006515">
    <property type="protein sequence ID" value="OXV05729.1"/>
    <property type="molecule type" value="Genomic_DNA"/>
</dbReference>
<dbReference type="GO" id="GO:0005763">
    <property type="term" value="C:mitochondrial small ribosomal subunit"/>
    <property type="evidence" value="ECO:0007669"/>
    <property type="project" value="TreeGrafter"/>
</dbReference>
<dbReference type="GO" id="GO:0070181">
    <property type="term" value="F:small ribosomal subunit rRNA binding"/>
    <property type="evidence" value="ECO:0007669"/>
    <property type="project" value="TreeGrafter"/>
</dbReference>
<reference evidence="5 6" key="1">
    <citation type="journal article" date="2015" name="Environ. Microbiol.">
        <title>Metagenome sequence of Elaphomyces granulatus from sporocarp tissue reveals Ascomycota ectomycorrhizal fingerprints of genome expansion and a Proteobacteria-rich microbiome.</title>
        <authorList>
            <person name="Quandt C.A."/>
            <person name="Kohler A."/>
            <person name="Hesse C.N."/>
            <person name="Sharpton T.J."/>
            <person name="Martin F."/>
            <person name="Spatafora J.W."/>
        </authorList>
    </citation>
    <scope>NUCLEOTIDE SEQUENCE [LARGE SCALE GENOMIC DNA]</scope>
    <source>
        <strain evidence="5 6">OSC145934</strain>
    </source>
</reference>
<protein>
    <recommendedName>
        <fullName evidence="4">Small ribosomal subunit protein bS18m</fullName>
    </recommendedName>
</protein>
<keyword evidence="3" id="KW-0687">Ribonucleoprotein</keyword>
<evidence type="ECO:0000256" key="2">
    <source>
        <dbReference type="ARBA" id="ARBA00022980"/>
    </source>
</evidence>
<evidence type="ECO:0000256" key="1">
    <source>
        <dbReference type="ARBA" id="ARBA00005589"/>
    </source>
</evidence>
<evidence type="ECO:0000256" key="3">
    <source>
        <dbReference type="ARBA" id="ARBA00023274"/>
    </source>
</evidence>
<evidence type="ECO:0000256" key="4">
    <source>
        <dbReference type="ARBA" id="ARBA00035264"/>
    </source>
</evidence>
<dbReference type="OrthoDB" id="21463at2759"/>
<dbReference type="InterPro" id="IPR001648">
    <property type="entry name" value="Ribosomal_bS18"/>
</dbReference>
<dbReference type="AlphaFoldDB" id="A0A232LNL1"/>
<dbReference type="Gene3D" id="4.10.640.10">
    <property type="entry name" value="Ribosomal protein S18"/>
    <property type="match status" value="1"/>
</dbReference>
<dbReference type="InterPro" id="IPR036870">
    <property type="entry name" value="Ribosomal_bS18_sf"/>
</dbReference>
<comment type="similarity">
    <text evidence="1">Belongs to the bacterial ribosomal protein bS18 family.</text>
</comment>
<name>A0A232LNL1_9EURO</name>
<proteinExistence type="inferred from homology"/>
<comment type="caution">
    <text evidence="5">The sequence shown here is derived from an EMBL/GenBank/DDBJ whole genome shotgun (WGS) entry which is preliminary data.</text>
</comment>
<organism evidence="5 6">
    <name type="scientific">Elaphomyces granulatus</name>
    <dbReference type="NCBI Taxonomy" id="519963"/>
    <lineage>
        <taxon>Eukaryota</taxon>
        <taxon>Fungi</taxon>
        <taxon>Dikarya</taxon>
        <taxon>Ascomycota</taxon>
        <taxon>Pezizomycotina</taxon>
        <taxon>Eurotiomycetes</taxon>
        <taxon>Eurotiomycetidae</taxon>
        <taxon>Eurotiales</taxon>
        <taxon>Elaphomycetaceae</taxon>
        <taxon>Elaphomyces</taxon>
    </lineage>
</organism>
<dbReference type="PANTHER" id="PTHR13479:SF40">
    <property type="entry name" value="SMALL RIBOSOMAL SUBUNIT PROTEIN BS18M"/>
    <property type="match status" value="1"/>
</dbReference>
<sequence>MSHILIFRSFPPNFAPSFRIPLACRWNSTVSTSSTHNSKSRFLNHTQTILNTPASKTPIRTRLHRQRFFEDQKLQGESKILERFQIREWKAGDIYAPHDLSPSEMRKWMKRQSPPADAFDALNMNPLDQYKNFSIMSEYMTPMGRIKHRVQTGLRPVNQRKIAKAIRRSIGLGLMPSVHRHPEILAADAMARMDAGRVA</sequence>
<accession>A0A232LNL1</accession>
<dbReference type="GO" id="GO:0032543">
    <property type="term" value="P:mitochondrial translation"/>
    <property type="evidence" value="ECO:0007669"/>
    <property type="project" value="TreeGrafter"/>
</dbReference>
<dbReference type="PANTHER" id="PTHR13479">
    <property type="entry name" value="30S RIBOSOMAL PROTEIN S18"/>
    <property type="match status" value="1"/>
</dbReference>